<dbReference type="EMBL" id="KB908703">
    <property type="protein sequence ID" value="EOA85405.1"/>
    <property type="molecule type" value="Genomic_DNA"/>
</dbReference>
<evidence type="ECO:0000313" key="2">
    <source>
        <dbReference type="EMBL" id="EOA85405.1"/>
    </source>
</evidence>
<dbReference type="GeneID" id="19403670"/>
<feature type="compositionally biased region" description="Polar residues" evidence="1">
    <location>
        <begin position="231"/>
        <end position="249"/>
    </location>
</feature>
<dbReference type="AlphaFoldDB" id="R0IJU3"/>
<dbReference type="HOGENOM" id="CLU_036312_0_0_1"/>
<dbReference type="RefSeq" id="XP_008027048.1">
    <property type="nucleotide sequence ID" value="XM_008028857.1"/>
</dbReference>
<dbReference type="OrthoDB" id="3945111at2759"/>
<sequence length="518" mass="56702">MARDTTSTEATPPIVELARHDTSSSTGSALRPPHGNWALNISGVCSKCNHYNSSLQVHVRISDDSTQSGDIYCKRCRGLWAVFGKNNATRLSLLSAISMEPDPIEAEFRGTLVQMIRSTMPVAVLSATLTVIPESAGPSRGTSVRSAARSDPQNPAATVINDTPPTADETEDGHKHSNNRKRIKLSKHTWGKGRKILIRVQHKAKAGFSRLQGFPFGLGRWFSKESPEYGSHQQEPTRPSSRVSPTMVVTPSLPEEEPQTQAEADTTFDATALDVCASSTTTVDALAALKALNPQALQALPPQQRIAWGRQQLTHFKACHTATTATPATIHSESLTDRTEILPTVDYPPFRRHSVHSLAYVGHAFDTRDNWSIYRDSSRPFSISETNLSDTDTLVDGVSVSSSPRHILIESLHRNPRRSLSPRPLSMQSAIQDWAHVRRNRAEARRSIDSTATGGAVRSITAHNRLSRTSMHRASSVYGVDPASSQVQVRIDEESDGSQRPRSPSPSRLDPGIDTARE</sequence>
<evidence type="ECO:0000256" key="1">
    <source>
        <dbReference type="SAM" id="MobiDB-lite"/>
    </source>
</evidence>
<dbReference type="Proteomes" id="UP000016935">
    <property type="component" value="Unassembled WGS sequence"/>
</dbReference>
<feature type="compositionally biased region" description="Polar residues" evidence="1">
    <location>
        <begin position="461"/>
        <end position="473"/>
    </location>
</feature>
<reference evidence="2 3" key="2">
    <citation type="journal article" date="2013" name="PLoS Genet.">
        <title>Comparative genome structure, secondary metabolite, and effector coding capacity across Cochliobolus pathogens.</title>
        <authorList>
            <person name="Condon B.J."/>
            <person name="Leng Y."/>
            <person name="Wu D."/>
            <person name="Bushley K.E."/>
            <person name="Ohm R.A."/>
            <person name="Otillar R."/>
            <person name="Martin J."/>
            <person name="Schackwitz W."/>
            <person name="Grimwood J."/>
            <person name="MohdZainudin N."/>
            <person name="Xue C."/>
            <person name="Wang R."/>
            <person name="Manning V.A."/>
            <person name="Dhillon B."/>
            <person name="Tu Z.J."/>
            <person name="Steffenson B.J."/>
            <person name="Salamov A."/>
            <person name="Sun H."/>
            <person name="Lowry S."/>
            <person name="LaButti K."/>
            <person name="Han J."/>
            <person name="Copeland A."/>
            <person name="Lindquist E."/>
            <person name="Barry K."/>
            <person name="Schmutz J."/>
            <person name="Baker S.E."/>
            <person name="Ciuffetti L.M."/>
            <person name="Grigoriev I.V."/>
            <person name="Zhong S."/>
            <person name="Turgeon B.G."/>
        </authorList>
    </citation>
    <scope>NUCLEOTIDE SEQUENCE [LARGE SCALE GENOMIC DNA]</scope>
    <source>
        <strain evidence="3">28A</strain>
    </source>
</reference>
<reference evidence="2 3" key="1">
    <citation type="journal article" date="2012" name="PLoS Pathog.">
        <title>Diverse lifestyles and strategies of plant pathogenesis encoded in the genomes of eighteen Dothideomycetes fungi.</title>
        <authorList>
            <person name="Ohm R.A."/>
            <person name="Feau N."/>
            <person name="Henrissat B."/>
            <person name="Schoch C.L."/>
            <person name="Horwitz B.A."/>
            <person name="Barry K.W."/>
            <person name="Condon B.J."/>
            <person name="Copeland A.C."/>
            <person name="Dhillon B."/>
            <person name="Glaser F."/>
            <person name="Hesse C.N."/>
            <person name="Kosti I."/>
            <person name="LaButti K."/>
            <person name="Lindquist E.A."/>
            <person name="Lucas S."/>
            <person name="Salamov A.A."/>
            <person name="Bradshaw R.E."/>
            <person name="Ciuffetti L."/>
            <person name="Hamelin R.C."/>
            <person name="Kema G.H.J."/>
            <person name="Lawrence C."/>
            <person name="Scott J.A."/>
            <person name="Spatafora J.W."/>
            <person name="Turgeon B.G."/>
            <person name="de Wit P.J.G.M."/>
            <person name="Zhong S."/>
            <person name="Goodwin S.B."/>
            <person name="Grigoriev I.V."/>
        </authorList>
    </citation>
    <scope>NUCLEOTIDE SEQUENCE [LARGE SCALE GENOMIC DNA]</scope>
    <source>
        <strain evidence="3">28A</strain>
    </source>
</reference>
<organism evidence="2 3">
    <name type="scientific">Exserohilum turcicum (strain 28A)</name>
    <name type="common">Northern leaf blight fungus</name>
    <name type="synonym">Setosphaeria turcica</name>
    <dbReference type="NCBI Taxonomy" id="671987"/>
    <lineage>
        <taxon>Eukaryota</taxon>
        <taxon>Fungi</taxon>
        <taxon>Dikarya</taxon>
        <taxon>Ascomycota</taxon>
        <taxon>Pezizomycotina</taxon>
        <taxon>Dothideomycetes</taxon>
        <taxon>Pleosporomycetidae</taxon>
        <taxon>Pleosporales</taxon>
        <taxon>Pleosporineae</taxon>
        <taxon>Pleosporaceae</taxon>
        <taxon>Exserohilum</taxon>
    </lineage>
</organism>
<feature type="region of interest" description="Disordered" evidence="1">
    <location>
        <begin position="226"/>
        <end position="259"/>
    </location>
</feature>
<keyword evidence="3" id="KW-1185">Reference proteome</keyword>
<evidence type="ECO:0000313" key="3">
    <source>
        <dbReference type="Proteomes" id="UP000016935"/>
    </source>
</evidence>
<proteinExistence type="predicted"/>
<name>R0IJU3_EXST2</name>
<feature type="region of interest" description="Disordered" evidence="1">
    <location>
        <begin position="135"/>
        <end position="186"/>
    </location>
</feature>
<dbReference type="eggNOG" id="ENOG502R82G">
    <property type="taxonomic scope" value="Eukaryota"/>
</dbReference>
<accession>R0IJU3</accession>
<feature type="compositionally biased region" description="Polar residues" evidence="1">
    <location>
        <begin position="140"/>
        <end position="164"/>
    </location>
</feature>
<gene>
    <name evidence="2" type="ORF">SETTUDRAFT_32611</name>
</gene>
<protein>
    <submittedName>
        <fullName evidence="2">Uncharacterized protein</fullName>
    </submittedName>
</protein>
<feature type="compositionally biased region" description="Basic residues" evidence="1">
    <location>
        <begin position="176"/>
        <end position="186"/>
    </location>
</feature>
<feature type="region of interest" description="Disordered" evidence="1">
    <location>
        <begin position="445"/>
        <end position="518"/>
    </location>
</feature>